<dbReference type="EMBL" id="MU275855">
    <property type="protein sequence ID" value="KAI0051124.1"/>
    <property type="molecule type" value="Genomic_DNA"/>
</dbReference>
<accession>A0ACB8S3Q7</accession>
<keyword evidence="2" id="KW-1185">Reference proteome</keyword>
<name>A0ACB8S3Q7_9AGAM</name>
<sequence>MVRISSTPLCALLRPGYIHAAPRPSSIPCGQVPMFHDVALESESLRIILVNKRPSRHTAHCPHKNTHSAV</sequence>
<reference evidence="1" key="2">
    <citation type="journal article" date="2022" name="New Phytol.">
        <title>Evolutionary transition to the ectomycorrhizal habit in the genomes of a hyperdiverse lineage of mushroom-forming fungi.</title>
        <authorList>
            <person name="Looney B."/>
            <person name="Miyauchi S."/>
            <person name="Morin E."/>
            <person name="Drula E."/>
            <person name="Courty P.E."/>
            <person name="Kohler A."/>
            <person name="Kuo A."/>
            <person name="LaButti K."/>
            <person name="Pangilinan J."/>
            <person name="Lipzen A."/>
            <person name="Riley R."/>
            <person name="Andreopoulos W."/>
            <person name="He G."/>
            <person name="Johnson J."/>
            <person name="Nolan M."/>
            <person name="Tritt A."/>
            <person name="Barry K.W."/>
            <person name="Grigoriev I.V."/>
            <person name="Nagy L.G."/>
            <person name="Hibbett D."/>
            <person name="Henrissat B."/>
            <person name="Matheny P.B."/>
            <person name="Labbe J."/>
            <person name="Martin F.M."/>
        </authorList>
    </citation>
    <scope>NUCLEOTIDE SEQUENCE</scope>
    <source>
        <strain evidence="1">FP105234-sp</strain>
    </source>
</reference>
<evidence type="ECO:0000313" key="1">
    <source>
        <dbReference type="EMBL" id="KAI0051124.1"/>
    </source>
</evidence>
<dbReference type="Proteomes" id="UP000814033">
    <property type="component" value="Unassembled WGS sequence"/>
</dbReference>
<gene>
    <name evidence="1" type="ORF">FA95DRAFT_1554939</name>
</gene>
<comment type="caution">
    <text evidence="1">The sequence shown here is derived from an EMBL/GenBank/DDBJ whole genome shotgun (WGS) entry which is preliminary data.</text>
</comment>
<organism evidence="1 2">
    <name type="scientific">Auriscalpium vulgare</name>
    <dbReference type="NCBI Taxonomy" id="40419"/>
    <lineage>
        <taxon>Eukaryota</taxon>
        <taxon>Fungi</taxon>
        <taxon>Dikarya</taxon>
        <taxon>Basidiomycota</taxon>
        <taxon>Agaricomycotina</taxon>
        <taxon>Agaricomycetes</taxon>
        <taxon>Russulales</taxon>
        <taxon>Auriscalpiaceae</taxon>
        <taxon>Auriscalpium</taxon>
    </lineage>
</organism>
<proteinExistence type="predicted"/>
<reference evidence="1" key="1">
    <citation type="submission" date="2021-02" db="EMBL/GenBank/DDBJ databases">
        <authorList>
            <consortium name="DOE Joint Genome Institute"/>
            <person name="Ahrendt S."/>
            <person name="Looney B.P."/>
            <person name="Miyauchi S."/>
            <person name="Morin E."/>
            <person name="Drula E."/>
            <person name="Courty P.E."/>
            <person name="Chicoki N."/>
            <person name="Fauchery L."/>
            <person name="Kohler A."/>
            <person name="Kuo A."/>
            <person name="Labutti K."/>
            <person name="Pangilinan J."/>
            <person name="Lipzen A."/>
            <person name="Riley R."/>
            <person name="Andreopoulos W."/>
            <person name="He G."/>
            <person name="Johnson J."/>
            <person name="Barry K.W."/>
            <person name="Grigoriev I.V."/>
            <person name="Nagy L."/>
            <person name="Hibbett D."/>
            <person name="Henrissat B."/>
            <person name="Matheny P.B."/>
            <person name="Labbe J."/>
            <person name="Martin F."/>
        </authorList>
    </citation>
    <scope>NUCLEOTIDE SEQUENCE</scope>
    <source>
        <strain evidence="1">FP105234-sp</strain>
    </source>
</reference>
<protein>
    <submittedName>
        <fullName evidence="1">Uncharacterized protein</fullName>
    </submittedName>
</protein>
<evidence type="ECO:0000313" key="2">
    <source>
        <dbReference type="Proteomes" id="UP000814033"/>
    </source>
</evidence>